<evidence type="ECO:0000313" key="3">
    <source>
        <dbReference type="EMBL" id="KAL3421952.1"/>
    </source>
</evidence>
<feature type="compositionally biased region" description="Basic and acidic residues" evidence="2">
    <location>
        <begin position="184"/>
        <end position="197"/>
    </location>
</feature>
<keyword evidence="4" id="KW-1185">Reference proteome</keyword>
<dbReference type="EMBL" id="JBFCZG010000005">
    <property type="protein sequence ID" value="KAL3421952.1"/>
    <property type="molecule type" value="Genomic_DNA"/>
</dbReference>
<comment type="similarity">
    <text evidence="1">Belongs to the complex I NDUFA12 subunit family.</text>
</comment>
<sequence length="222" mass="25222">MAPGPPTALQRAWLRWRSLRLPWRKRFLVGLDLQGNTFWEFHDSLSHKHRMRRIVEYPRSVQLSEVNISPQWHQWLRHTRTDPPTLTEQSQDLVRQRNLKILAAEADRRWAAKPSYLDKPQSQSPLPAMGGAAGSEGNLVSQNLKLNPDGVLSGIGNGLADQNERTARPPPQVRASDANARQPPKKEEKTTEDDPWKKARGGPSEEWQPKAWDGSVNATRRG</sequence>
<evidence type="ECO:0000256" key="1">
    <source>
        <dbReference type="ARBA" id="ARBA00007355"/>
    </source>
</evidence>
<proteinExistence type="inferred from homology"/>
<dbReference type="PANTHER" id="PTHR32470:SF2">
    <property type="entry name" value="NADH DEHYDROGENASE [UBIQUINONE] 1 ALPHA SUBCOMPLEX ASSEMBLY FACTOR 2"/>
    <property type="match status" value="1"/>
</dbReference>
<comment type="caution">
    <text evidence="3">The sequence shown here is derived from an EMBL/GenBank/DDBJ whole genome shotgun (WGS) entry which is preliminary data.</text>
</comment>
<gene>
    <name evidence="3" type="ORF">PVAG01_06108</name>
</gene>
<evidence type="ECO:0000313" key="4">
    <source>
        <dbReference type="Proteomes" id="UP001629113"/>
    </source>
</evidence>
<organism evidence="3 4">
    <name type="scientific">Phlyctema vagabunda</name>
    <dbReference type="NCBI Taxonomy" id="108571"/>
    <lineage>
        <taxon>Eukaryota</taxon>
        <taxon>Fungi</taxon>
        <taxon>Dikarya</taxon>
        <taxon>Ascomycota</taxon>
        <taxon>Pezizomycotina</taxon>
        <taxon>Leotiomycetes</taxon>
        <taxon>Helotiales</taxon>
        <taxon>Dermateaceae</taxon>
        <taxon>Phlyctema</taxon>
    </lineage>
</organism>
<evidence type="ECO:0008006" key="5">
    <source>
        <dbReference type="Google" id="ProtNLM"/>
    </source>
</evidence>
<dbReference type="Pfam" id="PF05071">
    <property type="entry name" value="NDUFA12"/>
    <property type="match status" value="1"/>
</dbReference>
<accession>A0ABR4PF74</accession>
<dbReference type="PANTHER" id="PTHR32470">
    <property type="entry name" value="ADH DEHYDROGENASE [UBIQUINONE] 1 ALPHA SUBCOMPLEX ASSEMBLY FACTOR 2"/>
    <property type="match status" value="1"/>
</dbReference>
<protein>
    <recommendedName>
        <fullName evidence="5">NADH dehydrogenase [ubiquinone] 1 alpha subcomplex subunit</fullName>
    </recommendedName>
</protein>
<evidence type="ECO:0000256" key="2">
    <source>
        <dbReference type="SAM" id="MobiDB-lite"/>
    </source>
</evidence>
<reference evidence="3 4" key="1">
    <citation type="submission" date="2024-06" db="EMBL/GenBank/DDBJ databases">
        <title>Complete genome of Phlyctema vagabunda strain 19-DSS-EL-015.</title>
        <authorList>
            <person name="Fiorenzani C."/>
        </authorList>
    </citation>
    <scope>NUCLEOTIDE SEQUENCE [LARGE SCALE GENOMIC DNA]</scope>
    <source>
        <strain evidence="3 4">19-DSS-EL-015</strain>
    </source>
</reference>
<dbReference type="InterPro" id="IPR007763">
    <property type="entry name" value="NDUFA12"/>
</dbReference>
<dbReference type="Proteomes" id="UP001629113">
    <property type="component" value="Unassembled WGS sequence"/>
</dbReference>
<feature type="region of interest" description="Disordered" evidence="2">
    <location>
        <begin position="112"/>
        <end position="222"/>
    </location>
</feature>
<name>A0ABR4PF74_9HELO</name>
<dbReference type="InterPro" id="IPR052618">
    <property type="entry name" value="ComplexI_NDUFA12"/>
</dbReference>